<proteinExistence type="predicted"/>
<dbReference type="Proteomes" id="UP000826271">
    <property type="component" value="Unassembled WGS sequence"/>
</dbReference>
<keyword evidence="2" id="KW-1185">Reference proteome</keyword>
<dbReference type="AlphaFoldDB" id="A0AAV6WB42"/>
<organism evidence="1 2">
    <name type="scientific">Buddleja alternifolia</name>
    <dbReference type="NCBI Taxonomy" id="168488"/>
    <lineage>
        <taxon>Eukaryota</taxon>
        <taxon>Viridiplantae</taxon>
        <taxon>Streptophyta</taxon>
        <taxon>Embryophyta</taxon>
        <taxon>Tracheophyta</taxon>
        <taxon>Spermatophyta</taxon>
        <taxon>Magnoliopsida</taxon>
        <taxon>eudicotyledons</taxon>
        <taxon>Gunneridae</taxon>
        <taxon>Pentapetalae</taxon>
        <taxon>asterids</taxon>
        <taxon>lamiids</taxon>
        <taxon>Lamiales</taxon>
        <taxon>Scrophulariaceae</taxon>
        <taxon>Buddlejeae</taxon>
        <taxon>Buddleja</taxon>
    </lineage>
</organism>
<sequence>MRKFDYHFASKHKYAKFVTHLFNIRQKADECLQSFVDHFNDETLDVQGLTNEIKINLMINALSIGPFADALIRDHLFDMEKLMVMAQKYIYVEEMDELKREERRIKSN</sequence>
<reference evidence="1" key="1">
    <citation type="submission" date="2019-10" db="EMBL/GenBank/DDBJ databases">
        <authorList>
            <person name="Zhang R."/>
            <person name="Pan Y."/>
            <person name="Wang J."/>
            <person name="Ma R."/>
            <person name="Yu S."/>
        </authorList>
    </citation>
    <scope>NUCLEOTIDE SEQUENCE</scope>
    <source>
        <strain evidence="1">LA-IB0</strain>
        <tissue evidence="1">Leaf</tissue>
    </source>
</reference>
<comment type="caution">
    <text evidence="1">The sequence shown here is derived from an EMBL/GenBank/DDBJ whole genome shotgun (WGS) entry which is preliminary data.</text>
</comment>
<gene>
    <name evidence="1" type="ORF">BUALT_Bualt16G0054900</name>
</gene>
<name>A0AAV6WB42_9LAMI</name>
<evidence type="ECO:0000313" key="2">
    <source>
        <dbReference type="Proteomes" id="UP000826271"/>
    </source>
</evidence>
<dbReference type="EMBL" id="WHWC01000016">
    <property type="protein sequence ID" value="KAG8367269.1"/>
    <property type="molecule type" value="Genomic_DNA"/>
</dbReference>
<accession>A0AAV6WB42</accession>
<evidence type="ECO:0000313" key="1">
    <source>
        <dbReference type="EMBL" id="KAG8367269.1"/>
    </source>
</evidence>
<protein>
    <submittedName>
        <fullName evidence="1">Uncharacterized protein</fullName>
    </submittedName>
</protein>